<evidence type="ECO:0000313" key="5">
    <source>
        <dbReference type="Proteomes" id="UP000292082"/>
    </source>
</evidence>
<evidence type="ECO:0000313" key="3">
    <source>
        <dbReference type="EMBL" id="TBU21500.1"/>
    </source>
</evidence>
<feature type="compositionally biased region" description="Basic and acidic residues" evidence="1">
    <location>
        <begin position="110"/>
        <end position="124"/>
    </location>
</feature>
<dbReference type="Pfam" id="PF00172">
    <property type="entry name" value="Zn_clus"/>
    <property type="match status" value="1"/>
</dbReference>
<gene>
    <name evidence="4" type="ORF">BD310DRAFT_945708</name>
    <name evidence="3" type="ORF">BD311DRAFT_782884</name>
</gene>
<dbReference type="GO" id="GO:0008270">
    <property type="term" value="F:zinc ion binding"/>
    <property type="evidence" value="ECO:0007669"/>
    <property type="project" value="InterPro"/>
</dbReference>
<dbReference type="SUPFAM" id="SSF57701">
    <property type="entry name" value="Zn2/Cys6 DNA-binding domain"/>
    <property type="match status" value="1"/>
</dbReference>
<organism evidence="3">
    <name type="scientific">Dichomitus squalens</name>
    <dbReference type="NCBI Taxonomy" id="114155"/>
    <lineage>
        <taxon>Eukaryota</taxon>
        <taxon>Fungi</taxon>
        <taxon>Dikarya</taxon>
        <taxon>Basidiomycota</taxon>
        <taxon>Agaricomycotina</taxon>
        <taxon>Agaricomycetes</taxon>
        <taxon>Polyporales</taxon>
        <taxon>Polyporaceae</taxon>
        <taxon>Dichomitus</taxon>
    </lineage>
</organism>
<proteinExistence type="predicted"/>
<feature type="region of interest" description="Disordered" evidence="1">
    <location>
        <begin position="227"/>
        <end position="248"/>
    </location>
</feature>
<evidence type="ECO:0000256" key="1">
    <source>
        <dbReference type="SAM" id="MobiDB-lite"/>
    </source>
</evidence>
<evidence type="ECO:0000259" key="2">
    <source>
        <dbReference type="PROSITE" id="PS50048"/>
    </source>
</evidence>
<dbReference type="InterPro" id="IPR001138">
    <property type="entry name" value="Zn2Cys6_DnaBD"/>
</dbReference>
<dbReference type="GO" id="GO:0000981">
    <property type="term" value="F:DNA-binding transcription factor activity, RNA polymerase II-specific"/>
    <property type="evidence" value="ECO:0007669"/>
    <property type="project" value="InterPro"/>
</dbReference>
<dbReference type="InterPro" id="IPR036864">
    <property type="entry name" value="Zn2-C6_fun-type_DNA-bd_sf"/>
</dbReference>
<accession>A0A4Q9NNT5</accession>
<evidence type="ECO:0000313" key="4">
    <source>
        <dbReference type="EMBL" id="TBU62414.1"/>
    </source>
</evidence>
<dbReference type="Proteomes" id="UP000292082">
    <property type="component" value="Unassembled WGS sequence"/>
</dbReference>
<dbReference type="PROSITE" id="PS50048">
    <property type="entry name" value="ZN2_CY6_FUNGAL_2"/>
    <property type="match status" value="1"/>
</dbReference>
<feature type="region of interest" description="Disordered" evidence="1">
    <location>
        <begin position="98"/>
        <end position="131"/>
    </location>
</feature>
<name>A0A4Q9NNT5_9APHY</name>
<dbReference type="Gene3D" id="4.10.240.10">
    <property type="entry name" value="Zn(2)-C6 fungal-type DNA-binding domain"/>
    <property type="match status" value="1"/>
</dbReference>
<dbReference type="SMART" id="SM00066">
    <property type="entry name" value="GAL4"/>
    <property type="match status" value="1"/>
</dbReference>
<keyword evidence="5" id="KW-1185">Reference proteome</keyword>
<sequence>MPNSQTFQCPHCSHPVSIFVLKPSVVGPDIGVSDTAHAAAGSPQIQAVVLGKRKRQEDESPVDQACTSCHDNKKKCSQSLPCKRCLDSGKQPWECRYAPPNERYKRGKKSKGDGRASKRPRVTDDSNITAGMPSLSAHATAYNAVTALPDNPGPVLDLRRTGRDYTSQAADPLRYEPYLDTMMPFNPQIPQLAFPFFDNEMGMSSVPVAQTSLAGQTPRSCGVVREANTEAPRSPKGSLPSYNVLGPW</sequence>
<dbReference type="EMBL" id="ML145093">
    <property type="protein sequence ID" value="TBU62414.1"/>
    <property type="molecule type" value="Genomic_DNA"/>
</dbReference>
<feature type="domain" description="Zn(2)-C6 fungal-type" evidence="2">
    <location>
        <begin position="65"/>
        <end position="97"/>
    </location>
</feature>
<protein>
    <recommendedName>
        <fullName evidence="2">Zn(2)-C6 fungal-type domain-containing protein</fullName>
    </recommendedName>
</protein>
<dbReference type="Proteomes" id="UP000292957">
    <property type="component" value="Unassembled WGS sequence"/>
</dbReference>
<dbReference type="EMBL" id="ML143601">
    <property type="protein sequence ID" value="TBU21500.1"/>
    <property type="molecule type" value="Genomic_DNA"/>
</dbReference>
<dbReference type="AlphaFoldDB" id="A0A4Q9NNT5"/>
<dbReference type="CDD" id="cd00067">
    <property type="entry name" value="GAL4"/>
    <property type="match status" value="1"/>
</dbReference>
<reference evidence="3 5" key="1">
    <citation type="submission" date="2019-01" db="EMBL/GenBank/DDBJ databases">
        <title>Draft genome sequences of three monokaryotic isolates of the white-rot basidiomycete fungus Dichomitus squalens.</title>
        <authorList>
            <consortium name="DOE Joint Genome Institute"/>
            <person name="Lopez S.C."/>
            <person name="Andreopoulos B."/>
            <person name="Pangilinan J."/>
            <person name="Lipzen A."/>
            <person name="Riley R."/>
            <person name="Ahrendt S."/>
            <person name="Ng V."/>
            <person name="Barry K."/>
            <person name="Daum C."/>
            <person name="Grigoriev I.V."/>
            <person name="Hilden K.S."/>
            <person name="Makela M.R."/>
            <person name="de Vries R.P."/>
        </authorList>
    </citation>
    <scope>NUCLEOTIDE SEQUENCE [LARGE SCALE GENOMIC DNA]</scope>
    <source>
        <strain evidence="4 5">CBS 464.89</strain>
        <strain evidence="3">OM18370.1</strain>
    </source>
</reference>